<evidence type="ECO:0000313" key="1">
    <source>
        <dbReference type="EMBL" id="KAH3663096.1"/>
    </source>
</evidence>
<reference evidence="1" key="2">
    <citation type="submission" date="2021-01" db="EMBL/GenBank/DDBJ databases">
        <authorList>
            <person name="Schikora-Tamarit M.A."/>
        </authorList>
    </citation>
    <scope>NUCLEOTIDE SEQUENCE</scope>
    <source>
        <strain evidence="1">NCAIM Y.01608</strain>
    </source>
</reference>
<keyword evidence="2" id="KW-1185">Reference proteome</keyword>
<sequence>MGAFGAKYISITRSIKLLTVLRTVSGSLDDLSFLRLRLTIFKKPMNRYSSQYIMSAASETNVLKFSIYERANATPKAIKFNPEDKTSTSDNGEGDIRAAKIASVSWNTI</sequence>
<dbReference type="Proteomes" id="UP000788993">
    <property type="component" value="Unassembled WGS sequence"/>
</dbReference>
<name>A0A9P8T2T4_9ASCO</name>
<accession>A0A9P8T2T4</accession>
<gene>
    <name evidence="1" type="ORF">OGATHE_004672</name>
</gene>
<reference evidence="1" key="1">
    <citation type="journal article" date="2021" name="Open Biol.">
        <title>Shared evolutionary footprints suggest mitochondrial oxidative damage underlies multiple complex I losses in fungi.</title>
        <authorList>
            <person name="Schikora-Tamarit M.A."/>
            <person name="Marcet-Houben M."/>
            <person name="Nosek J."/>
            <person name="Gabaldon T."/>
        </authorList>
    </citation>
    <scope>NUCLEOTIDE SEQUENCE</scope>
    <source>
        <strain evidence="1">NCAIM Y.01608</strain>
    </source>
</reference>
<proteinExistence type="predicted"/>
<comment type="caution">
    <text evidence="1">The sequence shown here is derived from an EMBL/GenBank/DDBJ whole genome shotgun (WGS) entry which is preliminary data.</text>
</comment>
<protein>
    <submittedName>
        <fullName evidence="1">Uncharacterized protein</fullName>
    </submittedName>
</protein>
<evidence type="ECO:0000313" key="2">
    <source>
        <dbReference type="Proteomes" id="UP000788993"/>
    </source>
</evidence>
<dbReference type="EMBL" id="JAEUBD010001266">
    <property type="protein sequence ID" value="KAH3663096.1"/>
    <property type="molecule type" value="Genomic_DNA"/>
</dbReference>
<organism evidence="1 2">
    <name type="scientific">Ogataea polymorpha</name>
    <dbReference type="NCBI Taxonomy" id="460523"/>
    <lineage>
        <taxon>Eukaryota</taxon>
        <taxon>Fungi</taxon>
        <taxon>Dikarya</taxon>
        <taxon>Ascomycota</taxon>
        <taxon>Saccharomycotina</taxon>
        <taxon>Pichiomycetes</taxon>
        <taxon>Pichiales</taxon>
        <taxon>Pichiaceae</taxon>
        <taxon>Ogataea</taxon>
    </lineage>
</organism>
<dbReference type="AlphaFoldDB" id="A0A9P8T2T4"/>